<dbReference type="GO" id="GO:0005667">
    <property type="term" value="C:transcription regulator complex"/>
    <property type="evidence" value="ECO:0007669"/>
    <property type="project" value="TreeGrafter"/>
</dbReference>
<name>A0A397SZS7_9GLOM</name>
<evidence type="ECO:0000256" key="2">
    <source>
        <dbReference type="ARBA" id="ARBA00019694"/>
    </source>
</evidence>
<keyword evidence="5" id="KW-1185">Reference proteome</keyword>
<protein>
    <recommendedName>
        <fullName evidence="2">Mediator of RNA polymerase II transcription subunit 25</fullName>
    </recommendedName>
</protein>
<proteinExistence type="inferred from homology"/>
<dbReference type="GO" id="GO:0016592">
    <property type="term" value="C:mediator complex"/>
    <property type="evidence" value="ECO:0007669"/>
    <property type="project" value="TreeGrafter"/>
</dbReference>
<feature type="domain" description="Mediator of RNA polymerase II transcription subunit 25 von Willebrand factor type A" evidence="3">
    <location>
        <begin position="5"/>
        <end position="182"/>
    </location>
</feature>
<dbReference type="InterPro" id="IPR021419">
    <property type="entry name" value="Mediator_Med25_VWA"/>
</dbReference>
<comment type="similarity">
    <text evidence="1">Belongs to the Mediator complex subunit 25 family.</text>
</comment>
<dbReference type="Pfam" id="PF11265">
    <property type="entry name" value="Med25_VWA"/>
    <property type="match status" value="1"/>
</dbReference>
<reference evidence="4 5" key="1">
    <citation type="submission" date="2018-06" db="EMBL/GenBank/DDBJ databases">
        <title>Comparative genomics reveals the genomic features of Rhizophagus irregularis, R. cerebriforme, R. diaphanum and Gigaspora rosea, and their symbiotic lifestyle signature.</title>
        <authorList>
            <person name="Morin E."/>
            <person name="San Clemente H."/>
            <person name="Chen E.C.H."/>
            <person name="De La Providencia I."/>
            <person name="Hainaut M."/>
            <person name="Kuo A."/>
            <person name="Kohler A."/>
            <person name="Murat C."/>
            <person name="Tang N."/>
            <person name="Roy S."/>
            <person name="Loubradou J."/>
            <person name="Henrissat B."/>
            <person name="Grigoriev I.V."/>
            <person name="Corradi N."/>
            <person name="Roux C."/>
            <person name="Martin F.M."/>
        </authorList>
    </citation>
    <scope>NUCLEOTIDE SEQUENCE [LARGE SCALE GENOMIC DNA]</scope>
    <source>
        <strain evidence="4 5">DAOM 227022</strain>
    </source>
</reference>
<evidence type="ECO:0000313" key="4">
    <source>
        <dbReference type="EMBL" id="RIA89317.1"/>
    </source>
</evidence>
<dbReference type="OrthoDB" id="7690434at2759"/>
<dbReference type="EMBL" id="QKYT01000224">
    <property type="protein sequence ID" value="RIA89317.1"/>
    <property type="molecule type" value="Genomic_DNA"/>
</dbReference>
<dbReference type="AlphaFoldDB" id="A0A397SZS7"/>
<evidence type="ECO:0000259" key="3">
    <source>
        <dbReference type="Pfam" id="PF11265"/>
    </source>
</evidence>
<gene>
    <name evidence="4" type="ORF">C1645_201414</name>
</gene>
<dbReference type="PANTHER" id="PTHR12433:SF11">
    <property type="entry name" value="MEDIATOR OF RNA POLYMERASE II TRANSCRIPTION SUBUNIT 25"/>
    <property type="match status" value="1"/>
</dbReference>
<evidence type="ECO:0000313" key="5">
    <source>
        <dbReference type="Proteomes" id="UP000265703"/>
    </source>
</evidence>
<dbReference type="GO" id="GO:0045944">
    <property type="term" value="P:positive regulation of transcription by RNA polymerase II"/>
    <property type="evidence" value="ECO:0007669"/>
    <property type="project" value="TreeGrafter"/>
</dbReference>
<organism evidence="4 5">
    <name type="scientific">Glomus cerebriforme</name>
    <dbReference type="NCBI Taxonomy" id="658196"/>
    <lineage>
        <taxon>Eukaryota</taxon>
        <taxon>Fungi</taxon>
        <taxon>Fungi incertae sedis</taxon>
        <taxon>Mucoromycota</taxon>
        <taxon>Glomeromycotina</taxon>
        <taxon>Glomeromycetes</taxon>
        <taxon>Glomerales</taxon>
        <taxon>Glomeraceae</taxon>
        <taxon>Glomus</taxon>
    </lineage>
</organism>
<sequence>MPQKINLVIVVLDGSYLLEEHFETIFEAYLEPILKHMKQQQIIIDKEDKEKKGEMEKSKITPKLKCGLIVFGNYEPISRSPVTTYYFEENLSQFEKLIAGIEFEDGGMRENAVAEGLVAALEMFDTYKCQMKPETPETTEIIRHCLLISNSHPCSDLVHRNHNEKYDQYSMKQIVEEMKNVNQGVEVHNATDVINSSHVVKLAGFKPPFTHPKEGKFI</sequence>
<comment type="caution">
    <text evidence="4">The sequence shown here is derived from an EMBL/GenBank/DDBJ whole genome shotgun (WGS) entry which is preliminary data.</text>
</comment>
<dbReference type="PANTHER" id="PTHR12433">
    <property type="entry name" value="MEDIATOR OF RNA POLYMERASE II TRANSCRIPTION SUBUNIT 25"/>
    <property type="match status" value="1"/>
</dbReference>
<accession>A0A397SZS7</accession>
<evidence type="ECO:0000256" key="1">
    <source>
        <dbReference type="ARBA" id="ARBA00009102"/>
    </source>
</evidence>
<dbReference type="Proteomes" id="UP000265703">
    <property type="component" value="Unassembled WGS sequence"/>
</dbReference>